<proteinExistence type="predicted"/>
<evidence type="ECO:0000313" key="1">
    <source>
        <dbReference type="EMBL" id="EWH13696.1"/>
    </source>
</evidence>
<name>A0ABN0RP57_9FLAO</name>
<evidence type="ECO:0000313" key="2">
    <source>
        <dbReference type="Proteomes" id="UP000019275"/>
    </source>
</evidence>
<organism evidence="1 2">
    <name type="scientific">Cellulophaga geojensis KL-A</name>
    <dbReference type="NCBI Taxonomy" id="1328323"/>
    <lineage>
        <taxon>Bacteria</taxon>
        <taxon>Pseudomonadati</taxon>
        <taxon>Bacteroidota</taxon>
        <taxon>Flavobacteriia</taxon>
        <taxon>Flavobacteriales</taxon>
        <taxon>Flavobacteriaceae</taxon>
        <taxon>Cellulophaga</taxon>
    </lineage>
</organism>
<dbReference type="Proteomes" id="UP000019275">
    <property type="component" value="Unassembled WGS sequence"/>
</dbReference>
<sequence>MNTIKKRGLNNAIIVLVCFFLFQNTYSQSKIYFDKDWKTTTKDKAQFYRVVTKKNDSLFHIKDFYINGVLQMNGHFSNLEKEVLEGKVTFYDEKGRKTNSANYVNGVLNGPSIVYLKNGKIEYTTEYKNGKIYNGIYKAATVKYLYKNGVTAKRIEFLSPNDYYPLATTVYGKEKDSVYWYTSKGKKIGFGIYKGIDPINGLDIKKSWLKVTHTYYNNRKKDGVQSIFYEGKLIVENTFANDVLLLNKSLNPLTGKFVTCKYKNNKPYQGHYFVYHITQDYYDEYVYDTGKIVSYKKYKSINGVINTDSPN</sequence>
<gene>
    <name evidence="1" type="ORF">KLA_07851</name>
</gene>
<dbReference type="EMBL" id="ARZX01000008">
    <property type="protein sequence ID" value="EWH13696.1"/>
    <property type="molecule type" value="Genomic_DNA"/>
</dbReference>
<accession>A0ABN0RP57</accession>
<dbReference type="Gene3D" id="2.20.110.10">
    <property type="entry name" value="Histone H3 K4-specific methyltransferase SET7/9 N-terminal domain"/>
    <property type="match status" value="1"/>
</dbReference>
<dbReference type="RefSeq" id="WP_034644903.1">
    <property type="nucleotide sequence ID" value="NZ_ARZX01000008.1"/>
</dbReference>
<keyword evidence="2" id="KW-1185">Reference proteome</keyword>
<reference evidence="1 2" key="1">
    <citation type="journal article" date="2014" name="Genome Announc.">
        <title>Draft Genome Sequence of the Carrageenan-Degrading Bacterium Cellulophaga sp. Strain KL-A, Isolated from Decaying Marine Algae.</title>
        <authorList>
            <person name="Shan D."/>
            <person name="Ying J."/>
            <person name="Li X."/>
            <person name="Gao Z."/>
            <person name="Wei G."/>
            <person name="Shao Z."/>
        </authorList>
    </citation>
    <scope>NUCLEOTIDE SEQUENCE [LARGE SCALE GENOMIC DNA]</scope>
    <source>
        <strain evidence="1 2">KL-A</strain>
    </source>
</reference>
<protein>
    <submittedName>
        <fullName evidence="1">MORN repeat-containing protein</fullName>
    </submittedName>
</protein>
<dbReference type="SUPFAM" id="SSF82185">
    <property type="entry name" value="Histone H3 K4-specific methyltransferase SET7/9 N-terminal domain"/>
    <property type="match status" value="1"/>
</dbReference>
<comment type="caution">
    <text evidence="1">The sequence shown here is derived from an EMBL/GenBank/DDBJ whole genome shotgun (WGS) entry which is preliminary data.</text>
</comment>